<reference evidence="1 2" key="1">
    <citation type="submission" date="2019-07" db="EMBL/GenBank/DDBJ databases">
        <title>Whole genome shotgun sequence of Novosphingobium sediminis NBRC 106119.</title>
        <authorList>
            <person name="Hosoyama A."/>
            <person name="Uohara A."/>
            <person name="Ohji S."/>
            <person name="Ichikawa N."/>
        </authorList>
    </citation>
    <scope>NUCLEOTIDE SEQUENCE [LARGE SCALE GENOMIC DNA]</scope>
    <source>
        <strain evidence="1 2">NBRC 106119</strain>
    </source>
</reference>
<proteinExistence type="predicted"/>
<keyword evidence="2" id="KW-1185">Reference proteome</keyword>
<organism evidence="1 2">
    <name type="scientific">Novosphingobium sediminis</name>
    <dbReference type="NCBI Taxonomy" id="707214"/>
    <lineage>
        <taxon>Bacteria</taxon>
        <taxon>Pseudomonadati</taxon>
        <taxon>Pseudomonadota</taxon>
        <taxon>Alphaproteobacteria</taxon>
        <taxon>Sphingomonadales</taxon>
        <taxon>Sphingomonadaceae</taxon>
        <taxon>Novosphingobium</taxon>
    </lineage>
</organism>
<evidence type="ECO:0000313" key="2">
    <source>
        <dbReference type="Proteomes" id="UP000321464"/>
    </source>
</evidence>
<dbReference type="RefSeq" id="WP_147161176.1">
    <property type="nucleotide sequence ID" value="NZ_BJYR01000028.1"/>
</dbReference>
<gene>
    <name evidence="1" type="ORF">NSE01_36940</name>
</gene>
<name>A0A512AQ99_9SPHN</name>
<dbReference type="EMBL" id="BJYR01000028">
    <property type="protein sequence ID" value="GEO01862.1"/>
    <property type="molecule type" value="Genomic_DNA"/>
</dbReference>
<dbReference type="OrthoDB" id="7107775at2"/>
<dbReference type="AlphaFoldDB" id="A0A512AQ99"/>
<dbReference type="Proteomes" id="UP000321464">
    <property type="component" value="Unassembled WGS sequence"/>
</dbReference>
<protein>
    <submittedName>
        <fullName evidence="1">Uncharacterized protein</fullName>
    </submittedName>
</protein>
<sequence length="323" mass="35799">MKAFERKLVLGAWTDHPAIRHLFSRWDLPGRPACGGLRIGIRAGYLNLYVRGQSVAKLTGGKQGAKLEVHPAYVEGLKKVPDRSQPKRRFDRYCRFASDSVSETDIDRWIATAATYSGAEKAFVDDLVAANPGTIDLEMGLPANPGELSAPRMDLVVAQDGDIAFWEAKCSNNPELRAEATYEETKEFEYVRGIHVIHQLRKYVRWMEHEQCDRRAEVAKGYRDAATILLKLADAFGRPGDEARAAWQMLADNPAPHVILAPGIVIGNYDALNQAKDAGCDRQATVNAQYIERIRSRHGAVVAEIPSADCATLPRLTPHVVRA</sequence>
<evidence type="ECO:0000313" key="1">
    <source>
        <dbReference type="EMBL" id="GEO01862.1"/>
    </source>
</evidence>
<accession>A0A512AQ99</accession>
<comment type="caution">
    <text evidence="1">The sequence shown here is derived from an EMBL/GenBank/DDBJ whole genome shotgun (WGS) entry which is preliminary data.</text>
</comment>